<dbReference type="InterPro" id="IPR021783">
    <property type="entry name" value="DUF3348"/>
</dbReference>
<gene>
    <name evidence="2" type="ORF">C0Z20_10750</name>
</gene>
<evidence type="ECO:0000256" key="1">
    <source>
        <dbReference type="SAM" id="MobiDB-lite"/>
    </source>
</evidence>
<accession>A0A2N7X4N3</accession>
<name>A0A2N7X4N3_9BURK</name>
<evidence type="ECO:0000313" key="3">
    <source>
        <dbReference type="Proteomes" id="UP000235777"/>
    </source>
</evidence>
<organism evidence="2 3">
    <name type="scientific">Trinickia symbiotica</name>
    <dbReference type="NCBI Taxonomy" id="863227"/>
    <lineage>
        <taxon>Bacteria</taxon>
        <taxon>Pseudomonadati</taxon>
        <taxon>Pseudomonadota</taxon>
        <taxon>Betaproteobacteria</taxon>
        <taxon>Burkholderiales</taxon>
        <taxon>Burkholderiaceae</taxon>
        <taxon>Trinickia</taxon>
    </lineage>
</organism>
<protein>
    <submittedName>
        <fullName evidence="2">DUF3348 domain-containing protein</fullName>
    </submittedName>
</protein>
<keyword evidence="3" id="KW-1185">Reference proteome</keyword>
<dbReference type="EMBL" id="PNYC01000006">
    <property type="protein sequence ID" value="PMS36587.1"/>
    <property type="molecule type" value="Genomic_DNA"/>
</dbReference>
<evidence type="ECO:0000313" key="2">
    <source>
        <dbReference type="EMBL" id="PMS36587.1"/>
    </source>
</evidence>
<dbReference type="AlphaFoldDB" id="A0A2N7X4N3"/>
<dbReference type="Proteomes" id="UP000235777">
    <property type="component" value="Unassembled WGS sequence"/>
</dbReference>
<dbReference type="Pfam" id="PF11828">
    <property type="entry name" value="DUF3348"/>
    <property type="match status" value="1"/>
</dbReference>
<reference evidence="2 3" key="1">
    <citation type="submission" date="2018-01" db="EMBL/GenBank/DDBJ databases">
        <title>Whole genome analyses suggest that Burkholderia sensu lato contains two further novel genera in the rhizoxinica-symbiotica group Mycetohabitans gen. nov., and Trinickia gen. nov.: implications for the evolution of diazotrophy and nodulation in the Burkholderiaceae.</title>
        <authorList>
            <person name="Estrada-de los Santos P."/>
            <person name="Palmer M."/>
            <person name="Chavez-Ramirez B."/>
            <person name="Beukes C."/>
            <person name="Steenkamp E.T."/>
            <person name="Hirsch A.M."/>
            <person name="Manyaka P."/>
            <person name="Maluk M."/>
            <person name="Lafos M."/>
            <person name="Crook M."/>
            <person name="Gross E."/>
            <person name="Simon M.F."/>
            <person name="Bueno dos Reis Junior F."/>
            <person name="Poole P.S."/>
            <person name="Venter S.N."/>
            <person name="James E.K."/>
        </authorList>
    </citation>
    <scope>NUCLEOTIDE SEQUENCE [LARGE SCALE GENOMIC DNA]</scope>
    <source>
        <strain evidence="2 3">JPY 581</strain>
    </source>
</reference>
<comment type="caution">
    <text evidence="2">The sequence shown here is derived from an EMBL/GenBank/DDBJ whole genome shotgun (WGS) entry which is preliminary data.</text>
</comment>
<proteinExistence type="predicted"/>
<feature type="compositionally biased region" description="Basic and acidic residues" evidence="1">
    <location>
        <begin position="200"/>
        <end position="210"/>
    </location>
</feature>
<feature type="region of interest" description="Disordered" evidence="1">
    <location>
        <begin position="195"/>
        <end position="221"/>
    </location>
</feature>
<sequence>MVVKAPQRTAFSSQTLIRLLARLADARIPESTQSLSERLSQWLDWTDAIAMSTALAATPAPVSDTQAAIASDENECSRVRASLADAIARDSVLAIEKRSRSTHGARREGLVDADEVVDYTVFRHCYLSMQQAMDASIGKLRERLRRSLAAKRPALAQLAAVDAVMERALSAREHNLLTAIPDLLNVRFERLRQASQDAAAAHDDDREGHAESGNPPAPHDAWLDAFRHEMRSVLLAELSLRFQPVEGLLAALRTS</sequence>